<dbReference type="AlphaFoldDB" id="A0AAV4RI66"/>
<evidence type="ECO:0000313" key="2">
    <source>
        <dbReference type="Proteomes" id="UP001054945"/>
    </source>
</evidence>
<evidence type="ECO:0000313" key="1">
    <source>
        <dbReference type="EMBL" id="GIY20214.1"/>
    </source>
</evidence>
<sequence>MDYKRKNFDSAFLNRLFGSLQPNLPAGWATEGGFSDEVGFELVGSDSVNSIRRIEWVIQRFEFLAEV</sequence>
<accession>A0AAV4RI66</accession>
<proteinExistence type="predicted"/>
<protein>
    <submittedName>
        <fullName evidence="1">Uncharacterized protein</fullName>
    </submittedName>
</protein>
<comment type="caution">
    <text evidence="1">The sequence shown here is derived from an EMBL/GenBank/DDBJ whole genome shotgun (WGS) entry which is preliminary data.</text>
</comment>
<reference evidence="1 2" key="1">
    <citation type="submission" date="2021-06" db="EMBL/GenBank/DDBJ databases">
        <title>Caerostris extrusa draft genome.</title>
        <authorList>
            <person name="Kono N."/>
            <person name="Arakawa K."/>
        </authorList>
    </citation>
    <scope>NUCLEOTIDE SEQUENCE [LARGE SCALE GENOMIC DNA]</scope>
</reference>
<keyword evidence="2" id="KW-1185">Reference proteome</keyword>
<gene>
    <name evidence="1" type="ORF">CEXT_799981</name>
</gene>
<dbReference type="EMBL" id="BPLR01007852">
    <property type="protein sequence ID" value="GIY20214.1"/>
    <property type="molecule type" value="Genomic_DNA"/>
</dbReference>
<name>A0AAV4RI66_CAEEX</name>
<dbReference type="Proteomes" id="UP001054945">
    <property type="component" value="Unassembled WGS sequence"/>
</dbReference>
<organism evidence="1 2">
    <name type="scientific">Caerostris extrusa</name>
    <name type="common">Bark spider</name>
    <name type="synonym">Caerostris bankana</name>
    <dbReference type="NCBI Taxonomy" id="172846"/>
    <lineage>
        <taxon>Eukaryota</taxon>
        <taxon>Metazoa</taxon>
        <taxon>Ecdysozoa</taxon>
        <taxon>Arthropoda</taxon>
        <taxon>Chelicerata</taxon>
        <taxon>Arachnida</taxon>
        <taxon>Araneae</taxon>
        <taxon>Araneomorphae</taxon>
        <taxon>Entelegynae</taxon>
        <taxon>Araneoidea</taxon>
        <taxon>Araneidae</taxon>
        <taxon>Caerostris</taxon>
    </lineage>
</organism>